<evidence type="ECO:0000256" key="6">
    <source>
        <dbReference type="SAM" id="MobiDB-lite"/>
    </source>
</evidence>
<feature type="compositionally biased region" description="Polar residues" evidence="6">
    <location>
        <begin position="782"/>
        <end position="835"/>
    </location>
</feature>
<reference evidence="7" key="1">
    <citation type="submission" date="2022-03" db="EMBL/GenBank/DDBJ databases">
        <authorList>
            <person name="Martin C."/>
        </authorList>
    </citation>
    <scope>NUCLEOTIDE SEQUENCE</scope>
</reference>
<dbReference type="InterPro" id="IPR034085">
    <property type="entry name" value="TOG"/>
</dbReference>
<dbReference type="EMBL" id="CAIIXF020000008">
    <property type="protein sequence ID" value="CAH1793037.1"/>
    <property type="molecule type" value="Genomic_DNA"/>
</dbReference>
<comment type="caution">
    <text evidence="7">The sequence shown here is derived from an EMBL/GenBank/DDBJ whole genome shotgun (WGS) entry which is preliminary data.</text>
</comment>
<dbReference type="AlphaFoldDB" id="A0A8J1UJM5"/>
<evidence type="ECO:0000313" key="7">
    <source>
        <dbReference type="EMBL" id="CAH1793037.1"/>
    </source>
</evidence>
<dbReference type="InterPro" id="IPR051177">
    <property type="entry name" value="CIK-Related_Protein"/>
</dbReference>
<dbReference type="PROSITE" id="PS50077">
    <property type="entry name" value="HEAT_REPEAT"/>
    <property type="match status" value="1"/>
</dbReference>
<protein>
    <recommendedName>
        <fullName evidence="3">N-terminal kinase-like protein</fullName>
    </recommendedName>
    <alternativeName>
        <fullName evidence="4">SCY1-like protein 1</fullName>
    </alternativeName>
</protein>
<dbReference type="InterPro" id="IPR011989">
    <property type="entry name" value="ARM-like"/>
</dbReference>
<feature type="compositionally biased region" description="Acidic residues" evidence="6">
    <location>
        <begin position="636"/>
        <end position="649"/>
    </location>
</feature>
<dbReference type="InterPro" id="IPR011009">
    <property type="entry name" value="Kinase-like_dom_sf"/>
</dbReference>
<evidence type="ECO:0000256" key="4">
    <source>
        <dbReference type="ARBA" id="ARBA00042347"/>
    </source>
</evidence>
<sequence length="912" mass="100055">MWSFFSRDPTKDFPYDIGEIVPGIEDKSIWSLHEGKKKASGDPVSIFAFDVKGASESQVQVAKGAFKRIKTLRHPNILTFLDGIETEKVIYFATEAVVPLETHLKNNTKDGRVNELEMSWGLHQILKGLSFLVNDVNLIHNNVCMSSVFVDRAGEWKLGGVDYMYPAQGSDSIPPVKILPALEIYDPPEKGDPGRGAKRGTEKWSADMWGLGCLIWEVFNGNLPRTSALKTIGKIPKSLTPHYCELVGANPRSRPNPSKFIENNRNPGGFMNNKFVDTMFFLEEIQIKDQNEKNAFFATLSSDLDSFPPSFCRHKILPQLIVAFEYSNAGSAVLAPLFKLGKLLSAEEYQRKIVPCVVKLFSSSDRQTRVKLLQQIELFVEHLQSDTVNNQIFPNIAQGFMDSNPVVRESTIKAMLHVAEKLNYKNMNEELLKHFARLQSKDDQGGIRTNTTVCLGKIACHINPAMRQKVLISAFLRAIKDPFPPARQAGVLAMASTHNYYTLKESCMRLLPALCSLTMDPEKIVRDQAFNCIRCFLGKLEKASENPEELSNLEKDVLSGSGVNNSASWAGWAVTGMSSLTSKIYKPKGPNKPTTTNTQNASSKESTPRLTPERTTEVPTPAPSSEQEKESQIEQDGAEDGWDDDDWGDMGDMSSKNEDTVASRLEPVETSSEDTGGWDNDDNWGSLEDTNTRTSSVGGSMKLGGKKETSAPPGGWGGWDDDDFASTEDTGLSSTSAYNWGGEDQGGDDFFSNVISESAKKKPSMKSSSSLTSSNRSKSGSPARSNLGNKPSNKTSTHSNQSSAISNTRTMTSKSQTSSGGQLGSKTGRQGSSKVDSGEGWGNEGGWEEDSWSNDNDGWGSLEDTGPSKAELAKQKRDERKLQRQKELADKKASRQSGTGALRLGAKKVASD</sequence>
<dbReference type="SMART" id="SM00220">
    <property type="entry name" value="S_TKc"/>
    <property type="match status" value="1"/>
</dbReference>
<dbReference type="Proteomes" id="UP000749559">
    <property type="component" value="Unassembled WGS sequence"/>
</dbReference>
<evidence type="ECO:0000313" key="8">
    <source>
        <dbReference type="Proteomes" id="UP000749559"/>
    </source>
</evidence>
<dbReference type="Gene3D" id="1.10.510.10">
    <property type="entry name" value="Transferase(Phosphotransferase) domain 1"/>
    <property type="match status" value="1"/>
</dbReference>
<comment type="similarity">
    <text evidence="2">Belongs to the protein kinase superfamily.</text>
</comment>
<dbReference type="InterPro" id="IPR000719">
    <property type="entry name" value="Prot_kinase_dom"/>
</dbReference>
<gene>
    <name evidence="7" type="ORF">OFUS_LOCUS17940</name>
</gene>
<keyword evidence="1" id="KW-0677">Repeat</keyword>
<evidence type="ECO:0000256" key="3">
    <source>
        <dbReference type="ARBA" id="ARBA00040972"/>
    </source>
</evidence>
<dbReference type="Gene3D" id="3.30.200.20">
    <property type="entry name" value="Phosphorylase Kinase, domain 1"/>
    <property type="match status" value="1"/>
</dbReference>
<evidence type="ECO:0000256" key="2">
    <source>
        <dbReference type="ARBA" id="ARBA00038349"/>
    </source>
</evidence>
<feature type="compositionally biased region" description="Basic and acidic residues" evidence="6">
    <location>
        <begin position="871"/>
        <end position="893"/>
    </location>
</feature>
<dbReference type="InterPro" id="IPR021133">
    <property type="entry name" value="HEAT_type_2"/>
</dbReference>
<accession>A0A8J1UJM5</accession>
<feature type="compositionally biased region" description="Low complexity" evidence="6">
    <location>
        <begin position="765"/>
        <end position="781"/>
    </location>
</feature>
<dbReference type="Pfam" id="PF00069">
    <property type="entry name" value="Pkinase"/>
    <property type="match status" value="1"/>
</dbReference>
<dbReference type="GO" id="GO:0005524">
    <property type="term" value="F:ATP binding"/>
    <property type="evidence" value="ECO:0007669"/>
    <property type="project" value="InterPro"/>
</dbReference>
<dbReference type="SUPFAM" id="SSF56112">
    <property type="entry name" value="Protein kinase-like (PK-like)"/>
    <property type="match status" value="1"/>
</dbReference>
<organism evidence="7 8">
    <name type="scientific">Owenia fusiformis</name>
    <name type="common">Polychaete worm</name>
    <dbReference type="NCBI Taxonomy" id="6347"/>
    <lineage>
        <taxon>Eukaryota</taxon>
        <taxon>Metazoa</taxon>
        <taxon>Spiralia</taxon>
        <taxon>Lophotrochozoa</taxon>
        <taxon>Annelida</taxon>
        <taxon>Polychaeta</taxon>
        <taxon>Sedentaria</taxon>
        <taxon>Canalipalpata</taxon>
        <taxon>Sabellida</taxon>
        <taxon>Oweniida</taxon>
        <taxon>Oweniidae</taxon>
        <taxon>Owenia</taxon>
    </lineage>
</organism>
<feature type="compositionally biased region" description="Polar residues" evidence="6">
    <location>
        <begin position="688"/>
        <end position="698"/>
    </location>
</feature>
<dbReference type="SUPFAM" id="SSF48371">
    <property type="entry name" value="ARM repeat"/>
    <property type="match status" value="1"/>
</dbReference>
<feature type="compositionally biased region" description="Low complexity" evidence="6">
    <location>
        <begin position="587"/>
        <end position="600"/>
    </location>
</feature>
<keyword evidence="8" id="KW-1185">Reference proteome</keyword>
<dbReference type="PANTHER" id="PTHR12984">
    <property type="entry name" value="SCY1-RELATED S/T PROTEIN KINASE-LIKE"/>
    <property type="match status" value="1"/>
</dbReference>
<dbReference type="GO" id="GO:0004672">
    <property type="term" value="F:protein kinase activity"/>
    <property type="evidence" value="ECO:0007669"/>
    <property type="project" value="InterPro"/>
</dbReference>
<dbReference type="SMART" id="SM01349">
    <property type="entry name" value="TOG"/>
    <property type="match status" value="1"/>
</dbReference>
<proteinExistence type="inferred from homology"/>
<evidence type="ECO:0000256" key="1">
    <source>
        <dbReference type="ARBA" id="ARBA00022737"/>
    </source>
</evidence>
<evidence type="ECO:0000256" key="5">
    <source>
        <dbReference type="ARBA" id="ARBA00056114"/>
    </source>
</evidence>
<dbReference type="PROSITE" id="PS50011">
    <property type="entry name" value="PROTEIN_KINASE_DOM"/>
    <property type="match status" value="1"/>
</dbReference>
<dbReference type="InterPro" id="IPR016024">
    <property type="entry name" value="ARM-type_fold"/>
</dbReference>
<comment type="function">
    <text evidence="5">Regulates COPI-mediated retrograde protein traffic at the interface between the Golgi apparatus and the endoplasmic reticulum. Involved in the maintenance of the Golgi apparatus morphology.</text>
</comment>
<feature type="region of interest" description="Disordered" evidence="6">
    <location>
        <begin position="583"/>
        <end position="912"/>
    </location>
</feature>
<dbReference type="OrthoDB" id="447103at2759"/>
<dbReference type="Gene3D" id="1.25.10.10">
    <property type="entry name" value="Leucine-rich Repeat Variant"/>
    <property type="match status" value="1"/>
</dbReference>
<dbReference type="PANTHER" id="PTHR12984:SF3">
    <property type="entry name" value="N-TERMINAL KINASE-LIKE PROTEIN"/>
    <property type="match status" value="1"/>
</dbReference>
<feature type="compositionally biased region" description="Polar residues" evidence="6">
    <location>
        <begin position="727"/>
        <end position="738"/>
    </location>
</feature>
<name>A0A8J1UJM5_OWEFU</name>